<name>K3WK36_GLOUD</name>
<reference evidence="8" key="2">
    <citation type="submission" date="2010-04" db="EMBL/GenBank/DDBJ databases">
        <authorList>
            <person name="Buell R."/>
            <person name="Hamilton J."/>
            <person name="Hostetler J."/>
        </authorList>
    </citation>
    <scope>NUCLEOTIDE SEQUENCE [LARGE SCALE GENOMIC DNA]</scope>
    <source>
        <strain evidence="8">DAOM:BR144</strain>
    </source>
</reference>
<keyword evidence="5 6" id="KW-0968">Cytoplasmic vesicle</keyword>
<dbReference type="GO" id="GO:0033116">
    <property type="term" value="C:endoplasmic reticulum-Golgi intermediate compartment membrane"/>
    <property type="evidence" value="ECO:0007669"/>
    <property type="project" value="UniProtKB-SubCell"/>
</dbReference>
<dbReference type="eggNOG" id="ENOG502S9VH">
    <property type="taxonomic scope" value="Eukaryota"/>
</dbReference>
<reference evidence="7" key="3">
    <citation type="submission" date="2015-02" db="UniProtKB">
        <authorList>
            <consortium name="EnsemblProtists"/>
        </authorList>
    </citation>
    <scope>IDENTIFICATION</scope>
    <source>
        <strain evidence="7">DAOM BR144</strain>
    </source>
</reference>
<dbReference type="GO" id="GO:0070072">
    <property type="term" value="P:vacuolar proton-transporting V-type ATPase complex assembly"/>
    <property type="evidence" value="ECO:0007669"/>
    <property type="project" value="UniProtKB-UniRule"/>
</dbReference>
<evidence type="ECO:0000313" key="7">
    <source>
        <dbReference type="EnsemblProtists" id="PYU1_T005328"/>
    </source>
</evidence>
<keyword evidence="3 6" id="KW-1133">Transmembrane helix</keyword>
<dbReference type="GO" id="GO:0012507">
    <property type="term" value="C:ER to Golgi transport vesicle membrane"/>
    <property type="evidence" value="ECO:0007669"/>
    <property type="project" value="UniProtKB-SubCell"/>
</dbReference>
<keyword evidence="2 6" id="KW-0256">Endoplasmic reticulum</keyword>
<dbReference type="EMBL" id="GL376633">
    <property type="status" value="NOT_ANNOTATED_CDS"/>
    <property type="molecule type" value="Genomic_DNA"/>
</dbReference>
<proteinExistence type="inferred from homology"/>
<dbReference type="InParanoid" id="K3WK36"/>
<keyword evidence="8" id="KW-1185">Reference proteome</keyword>
<dbReference type="VEuPathDB" id="FungiDB:PYU1_G005317"/>
<reference evidence="8" key="1">
    <citation type="journal article" date="2010" name="Genome Biol.">
        <title>Genome sequence of the necrotrophic plant pathogen Pythium ultimum reveals original pathogenicity mechanisms and effector repertoire.</title>
        <authorList>
            <person name="Levesque C.A."/>
            <person name="Brouwer H."/>
            <person name="Cano L."/>
            <person name="Hamilton J.P."/>
            <person name="Holt C."/>
            <person name="Huitema E."/>
            <person name="Raffaele S."/>
            <person name="Robideau G.P."/>
            <person name="Thines M."/>
            <person name="Win J."/>
            <person name="Zerillo M.M."/>
            <person name="Beakes G.W."/>
            <person name="Boore J.L."/>
            <person name="Busam D."/>
            <person name="Dumas B."/>
            <person name="Ferriera S."/>
            <person name="Fuerstenberg S.I."/>
            <person name="Gachon C.M."/>
            <person name="Gaulin E."/>
            <person name="Govers F."/>
            <person name="Grenville-Briggs L."/>
            <person name="Horner N."/>
            <person name="Hostetler J."/>
            <person name="Jiang R.H."/>
            <person name="Johnson J."/>
            <person name="Krajaejun T."/>
            <person name="Lin H."/>
            <person name="Meijer H.J."/>
            <person name="Moore B."/>
            <person name="Morris P."/>
            <person name="Phuntmart V."/>
            <person name="Puiu D."/>
            <person name="Shetty J."/>
            <person name="Stajich J.E."/>
            <person name="Tripathy S."/>
            <person name="Wawra S."/>
            <person name="van West P."/>
            <person name="Whitty B.R."/>
            <person name="Coutinho P.M."/>
            <person name="Henrissat B."/>
            <person name="Martin F."/>
            <person name="Thomas P.D."/>
            <person name="Tyler B.M."/>
            <person name="De Vries R.P."/>
            <person name="Kamoun S."/>
            <person name="Yandell M."/>
            <person name="Tisserat N."/>
            <person name="Buell C.R."/>
        </authorList>
    </citation>
    <scope>NUCLEOTIDE SEQUENCE</scope>
    <source>
        <strain evidence="8">DAOM:BR144</strain>
    </source>
</reference>
<sequence>MATTTSLRGMQDRAARNRAHNSMVWRKLLFFTVLMVTLPLGTFFGLKRYIGPNNPNADSWSGFAAVLMVNIVIGVYILSAWSESDEKEVAPPVGRWSKAKDE</sequence>
<comment type="subcellular location">
    <subcellularLocation>
        <location evidence="6">Endoplasmic reticulum membrane</location>
        <topology evidence="6">Multi-pass membrane protein</topology>
    </subcellularLocation>
    <subcellularLocation>
        <location evidence="6">Endoplasmic reticulum-Golgi intermediate compartment membrane</location>
        <topology evidence="6">Multi-pass membrane protein</topology>
    </subcellularLocation>
    <subcellularLocation>
        <location evidence="6">Cytoplasmic vesicle</location>
        <location evidence="6">COPII-coated vesicle membrane</location>
        <topology evidence="6">Multi-pass membrane protein</topology>
    </subcellularLocation>
</comment>
<dbReference type="OMA" id="QYADAWS"/>
<dbReference type="PANTHER" id="PTHR31792:SF3">
    <property type="entry name" value="VACUOLAR ATPASE ASSEMBLY INTEGRAL MEMBRANE PROTEIN VMA21"/>
    <property type="match status" value="1"/>
</dbReference>
<dbReference type="HOGENOM" id="CLU_170694_0_0_1"/>
<accession>K3WK36</accession>
<evidence type="ECO:0000256" key="4">
    <source>
        <dbReference type="ARBA" id="ARBA00023136"/>
    </source>
</evidence>
<evidence type="ECO:0000256" key="2">
    <source>
        <dbReference type="ARBA" id="ARBA00022824"/>
    </source>
</evidence>
<keyword evidence="1 6" id="KW-0812">Transmembrane</keyword>
<evidence type="ECO:0000256" key="1">
    <source>
        <dbReference type="ARBA" id="ARBA00022692"/>
    </source>
</evidence>
<dbReference type="GO" id="GO:0005789">
    <property type="term" value="C:endoplasmic reticulum membrane"/>
    <property type="evidence" value="ECO:0007669"/>
    <property type="project" value="UniProtKB-SubCell"/>
</dbReference>
<dbReference type="STRING" id="431595.K3WK36"/>
<evidence type="ECO:0000256" key="3">
    <source>
        <dbReference type="ARBA" id="ARBA00022989"/>
    </source>
</evidence>
<dbReference type="InterPro" id="IPR019013">
    <property type="entry name" value="Vma21"/>
</dbReference>
<comment type="function">
    <text evidence="6">Required for the assembly of the V0 complex of the vacuolar ATPase (V-ATPase) in the endoplasmic reticulum.</text>
</comment>
<dbReference type="Pfam" id="PF09446">
    <property type="entry name" value="VMA21"/>
    <property type="match status" value="1"/>
</dbReference>
<evidence type="ECO:0000256" key="5">
    <source>
        <dbReference type="ARBA" id="ARBA00023329"/>
    </source>
</evidence>
<feature type="transmembrane region" description="Helical" evidence="6">
    <location>
        <begin position="59"/>
        <end position="78"/>
    </location>
</feature>
<dbReference type="PANTHER" id="PTHR31792">
    <property type="entry name" value="VACUOLAR ATPASE ASSEMBLY INTEGRAL MEMBRANE PROTEIN VMA21"/>
    <property type="match status" value="1"/>
</dbReference>
<dbReference type="Proteomes" id="UP000019132">
    <property type="component" value="Unassembled WGS sequence"/>
</dbReference>
<dbReference type="AlphaFoldDB" id="K3WK36"/>
<feature type="transmembrane region" description="Helical" evidence="6">
    <location>
        <begin position="28"/>
        <end position="47"/>
    </location>
</feature>
<dbReference type="EnsemblProtists" id="PYU1_T005328">
    <property type="protein sequence ID" value="PYU1_T005328"/>
    <property type="gene ID" value="PYU1_G005317"/>
</dbReference>
<organism evidence="7 8">
    <name type="scientific">Globisporangium ultimum (strain ATCC 200006 / CBS 805.95 / DAOM BR144)</name>
    <name type="common">Pythium ultimum</name>
    <dbReference type="NCBI Taxonomy" id="431595"/>
    <lineage>
        <taxon>Eukaryota</taxon>
        <taxon>Sar</taxon>
        <taxon>Stramenopiles</taxon>
        <taxon>Oomycota</taxon>
        <taxon>Peronosporomycetes</taxon>
        <taxon>Pythiales</taxon>
        <taxon>Pythiaceae</taxon>
        <taxon>Globisporangium</taxon>
    </lineage>
</organism>
<evidence type="ECO:0000313" key="8">
    <source>
        <dbReference type="Proteomes" id="UP000019132"/>
    </source>
</evidence>
<comment type="similarity">
    <text evidence="6">Belongs to the VMA21 family.</text>
</comment>
<evidence type="ECO:0000256" key="6">
    <source>
        <dbReference type="HAMAP-Rule" id="MF_03058"/>
    </source>
</evidence>
<dbReference type="HAMAP" id="MF_03058">
    <property type="entry name" value="VMA21"/>
    <property type="match status" value="1"/>
</dbReference>
<protein>
    <recommendedName>
        <fullName evidence="6">Vacuolar ATPase assembly integral membrane protein VMA21 homolog</fullName>
    </recommendedName>
</protein>
<keyword evidence="4 6" id="KW-0472">Membrane</keyword>